<sequence length="505" mass="59058">MDNNKVKKSVTQSKISVHLSHNRNFSALLRHNRNNKKLVQQLDELKKPESNNQTQPETKSKPNLTKKEKEIKIKDEIKEVKEIKMKEKEKEDEEEFQELLEEEIDPSLICEDEPLSDEVIIKQLFNHYIKETNSRDIKLDDDNYSIKHQPNYYKSKYIGNRRKVINKLLDECIVSVDEMTMEKLVSYGYDTRYFNEVIPLVEAVELLKFINSPQETVKLFVILETILLFNNNIRGMHSINTHELSLFKKRLESDISVLVNEINTKYIYPSNNNKKFLVNSFKLESPITKNYYDEIIKNTSFFKVKDTFNQLENLSIRCPDVFLKQEVFKQLNYCGKNSNLYPPEMSKLKSLHIQGHYVNQKLGWKGSNRLLIEYILKQSVKNNQIVDFSYDIMNASSVQSDSCLLDNNIIQTLVDAHNDSLNSITFRLLSLDNVKTIKSELSNLKSLINKTITNYPNIKIIIENSTSESVSSPIIKLVNETFKDINYNIKQTSNLEVIRFEFSHK</sequence>
<gene>
    <name evidence="2" type="ORF">DICPUDRAFT_158094</name>
</gene>
<dbReference type="VEuPathDB" id="AmoebaDB:DICPUDRAFT_158094"/>
<feature type="compositionally biased region" description="Polar residues" evidence="1">
    <location>
        <begin position="50"/>
        <end position="63"/>
    </location>
</feature>
<evidence type="ECO:0000313" key="2">
    <source>
        <dbReference type="EMBL" id="EGC30196.1"/>
    </source>
</evidence>
<dbReference type="AlphaFoldDB" id="F1A0T8"/>
<organism evidence="2 3">
    <name type="scientific">Dictyostelium purpureum</name>
    <name type="common">Slime mold</name>
    <dbReference type="NCBI Taxonomy" id="5786"/>
    <lineage>
        <taxon>Eukaryota</taxon>
        <taxon>Amoebozoa</taxon>
        <taxon>Evosea</taxon>
        <taxon>Eumycetozoa</taxon>
        <taxon>Dictyostelia</taxon>
        <taxon>Dictyosteliales</taxon>
        <taxon>Dictyosteliaceae</taxon>
        <taxon>Dictyostelium</taxon>
    </lineage>
</organism>
<dbReference type="EMBL" id="GL871349">
    <property type="protein sequence ID" value="EGC30196.1"/>
    <property type="molecule type" value="Genomic_DNA"/>
</dbReference>
<evidence type="ECO:0000256" key="1">
    <source>
        <dbReference type="SAM" id="MobiDB-lite"/>
    </source>
</evidence>
<evidence type="ECO:0000313" key="3">
    <source>
        <dbReference type="Proteomes" id="UP000001064"/>
    </source>
</evidence>
<dbReference type="RefSeq" id="XP_003293285.1">
    <property type="nucleotide sequence ID" value="XM_003293237.1"/>
</dbReference>
<name>F1A0T8_DICPU</name>
<protein>
    <submittedName>
        <fullName evidence="2">Uncharacterized protein</fullName>
    </submittedName>
</protein>
<dbReference type="Proteomes" id="UP000001064">
    <property type="component" value="Unassembled WGS sequence"/>
</dbReference>
<dbReference type="GeneID" id="10510976"/>
<proteinExistence type="predicted"/>
<dbReference type="KEGG" id="dpp:DICPUDRAFT_158094"/>
<reference evidence="3" key="1">
    <citation type="journal article" date="2011" name="Genome Biol.">
        <title>Comparative genomics of the social amoebae Dictyostelium discoideum and Dictyostelium purpureum.</title>
        <authorList>
            <consortium name="US DOE Joint Genome Institute (JGI-PGF)"/>
            <person name="Sucgang R."/>
            <person name="Kuo A."/>
            <person name="Tian X."/>
            <person name="Salerno W."/>
            <person name="Parikh A."/>
            <person name="Feasley C.L."/>
            <person name="Dalin E."/>
            <person name="Tu H."/>
            <person name="Huang E."/>
            <person name="Barry K."/>
            <person name="Lindquist E."/>
            <person name="Shapiro H."/>
            <person name="Bruce D."/>
            <person name="Schmutz J."/>
            <person name="Salamov A."/>
            <person name="Fey P."/>
            <person name="Gaudet P."/>
            <person name="Anjard C."/>
            <person name="Babu M.M."/>
            <person name="Basu S."/>
            <person name="Bushmanova Y."/>
            <person name="van der Wel H."/>
            <person name="Katoh-Kurasawa M."/>
            <person name="Dinh C."/>
            <person name="Coutinho P.M."/>
            <person name="Saito T."/>
            <person name="Elias M."/>
            <person name="Schaap P."/>
            <person name="Kay R.R."/>
            <person name="Henrissat B."/>
            <person name="Eichinger L."/>
            <person name="Rivero F."/>
            <person name="Putnam N.H."/>
            <person name="West C.M."/>
            <person name="Loomis W.F."/>
            <person name="Chisholm R.L."/>
            <person name="Shaulsky G."/>
            <person name="Strassmann J.E."/>
            <person name="Queller D.C."/>
            <person name="Kuspa A."/>
            <person name="Grigoriev I.V."/>
        </authorList>
    </citation>
    <scope>NUCLEOTIDE SEQUENCE [LARGE SCALE GENOMIC DNA]</scope>
    <source>
        <strain evidence="3">QSDP1</strain>
    </source>
</reference>
<keyword evidence="3" id="KW-1185">Reference proteome</keyword>
<dbReference type="InParanoid" id="F1A0T8"/>
<feature type="region of interest" description="Disordered" evidence="1">
    <location>
        <begin position="41"/>
        <end position="69"/>
    </location>
</feature>
<accession>F1A0T8</accession>